<keyword evidence="6 7" id="KW-0472">Membrane</keyword>
<evidence type="ECO:0000256" key="7">
    <source>
        <dbReference type="RuleBase" id="RU363032"/>
    </source>
</evidence>
<dbReference type="EMBL" id="JABEMC010000007">
    <property type="protein sequence ID" value="NNG79826.1"/>
    <property type="molecule type" value="Genomic_DNA"/>
</dbReference>
<feature type="transmembrane region" description="Helical" evidence="7">
    <location>
        <begin position="9"/>
        <end position="29"/>
    </location>
</feature>
<protein>
    <submittedName>
        <fullName evidence="9">ABC transporter permease</fullName>
    </submittedName>
</protein>
<sequence>MLSYIVKRILALIPVLAVVAIVVFSLVHLTPGDPASVMLGPNATSDQVEALRSEMGLDRPLVVQFFAWLGGALTGDLGYSHFMGAAVTSVLMDHLGPTLSLAILAEVVALIIAIPAGIIAARRRGSAVDQGFMAFSLLGISVPSFLLGLFLMLIFAGWLGWLPVAGYRGLEEGLGTHLRYLILPALALGAMQAALTARMTRSSMLDVFRAGYMKTALAKGVSERSRVYKHGLKNASFPILTVVGQSIGTLIAGAAVIETVFNIPGIGQLIVNSVERRDFMVIQGVVLMITVSYMLINLLVDILYGFLDPRVRLS</sequence>
<dbReference type="RefSeq" id="WP_170274652.1">
    <property type="nucleotide sequence ID" value="NZ_BAAAKH010000005.1"/>
</dbReference>
<dbReference type="PANTHER" id="PTHR43163">
    <property type="entry name" value="DIPEPTIDE TRANSPORT SYSTEM PERMEASE PROTEIN DPPB-RELATED"/>
    <property type="match status" value="1"/>
</dbReference>
<feature type="transmembrane region" description="Helical" evidence="7">
    <location>
        <begin position="178"/>
        <end position="195"/>
    </location>
</feature>
<dbReference type="GO" id="GO:0005886">
    <property type="term" value="C:plasma membrane"/>
    <property type="evidence" value="ECO:0007669"/>
    <property type="project" value="UniProtKB-SubCell"/>
</dbReference>
<keyword evidence="2 7" id="KW-0813">Transport</keyword>
<dbReference type="Gene3D" id="1.10.3720.10">
    <property type="entry name" value="MetI-like"/>
    <property type="match status" value="1"/>
</dbReference>
<gene>
    <name evidence="9" type="ORF">HLA91_10675</name>
</gene>
<evidence type="ECO:0000313" key="9">
    <source>
        <dbReference type="EMBL" id="NNG79826.1"/>
    </source>
</evidence>
<evidence type="ECO:0000256" key="3">
    <source>
        <dbReference type="ARBA" id="ARBA00022475"/>
    </source>
</evidence>
<name>A0A849B3L0_9MICO</name>
<organism evidence="9 10">
    <name type="scientific">Brevibacterium luteolum</name>
    <dbReference type="NCBI Taxonomy" id="199591"/>
    <lineage>
        <taxon>Bacteria</taxon>
        <taxon>Bacillati</taxon>
        <taxon>Actinomycetota</taxon>
        <taxon>Actinomycetes</taxon>
        <taxon>Micrococcales</taxon>
        <taxon>Brevibacteriaceae</taxon>
        <taxon>Brevibacterium</taxon>
    </lineage>
</organism>
<evidence type="ECO:0000256" key="1">
    <source>
        <dbReference type="ARBA" id="ARBA00004651"/>
    </source>
</evidence>
<evidence type="ECO:0000256" key="6">
    <source>
        <dbReference type="ARBA" id="ARBA00023136"/>
    </source>
</evidence>
<dbReference type="CDD" id="cd06261">
    <property type="entry name" value="TM_PBP2"/>
    <property type="match status" value="1"/>
</dbReference>
<feature type="domain" description="ABC transmembrane type-1" evidence="8">
    <location>
        <begin position="95"/>
        <end position="304"/>
    </location>
</feature>
<dbReference type="SUPFAM" id="SSF161098">
    <property type="entry name" value="MetI-like"/>
    <property type="match status" value="1"/>
</dbReference>
<dbReference type="PROSITE" id="PS50928">
    <property type="entry name" value="ABC_TM1"/>
    <property type="match status" value="1"/>
</dbReference>
<feature type="transmembrane region" description="Helical" evidence="7">
    <location>
        <begin position="281"/>
        <end position="307"/>
    </location>
</feature>
<comment type="caution">
    <text evidence="9">The sequence shown here is derived from an EMBL/GenBank/DDBJ whole genome shotgun (WGS) entry which is preliminary data.</text>
</comment>
<dbReference type="Proteomes" id="UP000549517">
    <property type="component" value="Unassembled WGS sequence"/>
</dbReference>
<evidence type="ECO:0000259" key="8">
    <source>
        <dbReference type="PROSITE" id="PS50928"/>
    </source>
</evidence>
<feature type="transmembrane region" description="Helical" evidence="7">
    <location>
        <begin position="132"/>
        <end position="158"/>
    </location>
</feature>
<dbReference type="Pfam" id="PF00528">
    <property type="entry name" value="BPD_transp_1"/>
    <property type="match status" value="1"/>
</dbReference>
<dbReference type="InterPro" id="IPR000515">
    <property type="entry name" value="MetI-like"/>
</dbReference>
<keyword evidence="4 7" id="KW-0812">Transmembrane</keyword>
<dbReference type="InterPro" id="IPR035906">
    <property type="entry name" value="MetI-like_sf"/>
</dbReference>
<dbReference type="AlphaFoldDB" id="A0A849B3L0"/>
<keyword evidence="5 7" id="KW-1133">Transmembrane helix</keyword>
<feature type="transmembrane region" description="Helical" evidence="7">
    <location>
        <begin position="235"/>
        <end position="261"/>
    </location>
</feature>
<feature type="transmembrane region" description="Helical" evidence="7">
    <location>
        <begin position="99"/>
        <end position="120"/>
    </location>
</feature>
<keyword evidence="3" id="KW-1003">Cell membrane</keyword>
<dbReference type="GO" id="GO:0071916">
    <property type="term" value="F:dipeptide transmembrane transporter activity"/>
    <property type="evidence" value="ECO:0007669"/>
    <property type="project" value="TreeGrafter"/>
</dbReference>
<dbReference type="Pfam" id="PF19300">
    <property type="entry name" value="BPD_transp_1_N"/>
    <property type="match status" value="1"/>
</dbReference>
<dbReference type="PANTHER" id="PTHR43163:SF6">
    <property type="entry name" value="DIPEPTIDE TRANSPORT SYSTEM PERMEASE PROTEIN DPPB-RELATED"/>
    <property type="match status" value="1"/>
</dbReference>
<reference evidence="9 10" key="1">
    <citation type="submission" date="2020-05" db="EMBL/GenBank/DDBJ databases">
        <title>MicrobeNet Type strains.</title>
        <authorList>
            <person name="Nicholson A.C."/>
        </authorList>
    </citation>
    <scope>NUCLEOTIDE SEQUENCE [LARGE SCALE GENOMIC DNA]</scope>
    <source>
        <strain evidence="9 10">CCUG 46604</strain>
    </source>
</reference>
<dbReference type="InterPro" id="IPR045621">
    <property type="entry name" value="BPD_transp_1_N"/>
</dbReference>
<proteinExistence type="inferred from homology"/>
<comment type="subcellular location">
    <subcellularLocation>
        <location evidence="1 7">Cell membrane</location>
        <topology evidence="1 7">Multi-pass membrane protein</topology>
    </subcellularLocation>
</comment>
<comment type="similarity">
    <text evidence="7">Belongs to the binding-protein-dependent transport system permease family.</text>
</comment>
<evidence type="ECO:0000256" key="2">
    <source>
        <dbReference type="ARBA" id="ARBA00022448"/>
    </source>
</evidence>
<accession>A0A849B3L0</accession>
<evidence type="ECO:0000256" key="4">
    <source>
        <dbReference type="ARBA" id="ARBA00022692"/>
    </source>
</evidence>
<evidence type="ECO:0000313" key="10">
    <source>
        <dbReference type="Proteomes" id="UP000549517"/>
    </source>
</evidence>
<evidence type="ECO:0000256" key="5">
    <source>
        <dbReference type="ARBA" id="ARBA00022989"/>
    </source>
</evidence>